<organism evidence="1 2">
    <name type="scientific">Herbiconiux moechotypicola</name>
    <dbReference type="NCBI Taxonomy" id="637393"/>
    <lineage>
        <taxon>Bacteria</taxon>
        <taxon>Bacillati</taxon>
        <taxon>Actinomycetota</taxon>
        <taxon>Actinomycetes</taxon>
        <taxon>Micrococcales</taxon>
        <taxon>Microbacteriaceae</taxon>
        <taxon>Herbiconiux</taxon>
    </lineage>
</organism>
<keyword evidence="2" id="KW-1185">Reference proteome</keyword>
<gene>
    <name evidence="1" type="ORF">GCM10009851_39510</name>
</gene>
<name>A0ABN3E7F6_9MICO</name>
<accession>A0ABN3E7F6</accession>
<evidence type="ECO:0000313" key="1">
    <source>
        <dbReference type="EMBL" id="GAA2250026.1"/>
    </source>
</evidence>
<dbReference type="RefSeq" id="WP_259481674.1">
    <property type="nucleotide sequence ID" value="NZ_BAAAQY010000017.1"/>
</dbReference>
<dbReference type="Proteomes" id="UP001500929">
    <property type="component" value="Unassembled WGS sequence"/>
</dbReference>
<dbReference type="EMBL" id="BAAAQY010000017">
    <property type="protein sequence ID" value="GAA2250026.1"/>
    <property type="molecule type" value="Genomic_DNA"/>
</dbReference>
<proteinExistence type="predicted"/>
<sequence length="134" mass="15260">MAEFSPSMMAGAFIKRPGMYLGQPIRFDRVTAYVNGYTMAIEQVREAFSSDHPGGFRPVGVEAQFQEQLRDEGRLRWDRWDLTIAAEAIGWTHDEPPVVEDFTVEEHRVAIEHLRPLLEKMFTLPDSLRIGPGA</sequence>
<evidence type="ECO:0000313" key="2">
    <source>
        <dbReference type="Proteomes" id="UP001500929"/>
    </source>
</evidence>
<comment type="caution">
    <text evidence="1">The sequence shown here is derived from an EMBL/GenBank/DDBJ whole genome shotgun (WGS) entry which is preliminary data.</text>
</comment>
<protein>
    <submittedName>
        <fullName evidence="1">Uncharacterized protein</fullName>
    </submittedName>
</protein>
<reference evidence="1 2" key="1">
    <citation type="journal article" date="2019" name="Int. J. Syst. Evol. Microbiol.">
        <title>The Global Catalogue of Microorganisms (GCM) 10K type strain sequencing project: providing services to taxonomists for standard genome sequencing and annotation.</title>
        <authorList>
            <consortium name="The Broad Institute Genomics Platform"/>
            <consortium name="The Broad Institute Genome Sequencing Center for Infectious Disease"/>
            <person name="Wu L."/>
            <person name="Ma J."/>
        </authorList>
    </citation>
    <scope>NUCLEOTIDE SEQUENCE [LARGE SCALE GENOMIC DNA]</scope>
    <source>
        <strain evidence="1 2">JCM 16117</strain>
    </source>
</reference>